<reference evidence="5" key="4">
    <citation type="submission" date="2025-09" db="UniProtKB">
        <authorList>
            <consortium name="Ensembl"/>
        </authorList>
    </citation>
    <scope>IDENTIFICATION</scope>
    <source>
        <strain evidence="5">HSOK</strain>
    </source>
</reference>
<evidence type="ECO:0000256" key="3">
    <source>
        <dbReference type="ARBA" id="ARBA00022679"/>
    </source>
</evidence>
<evidence type="ECO:0000256" key="1">
    <source>
        <dbReference type="ARBA" id="ARBA00009995"/>
    </source>
</evidence>
<evidence type="ECO:0000256" key="4">
    <source>
        <dbReference type="SAM" id="MobiDB-lite"/>
    </source>
</evidence>
<reference evidence="5 6" key="2">
    <citation type="submission" date="2017-04" db="EMBL/GenBank/DDBJ databases">
        <title>CpG methylation of centromeres and impact of large insertions on vertebrate speciation.</title>
        <authorList>
            <person name="Ichikawa K."/>
            <person name="Yoshimura J."/>
            <person name="Morishita S."/>
        </authorList>
    </citation>
    <scope>NUCLEOTIDE SEQUENCE</scope>
    <source>
        <strain evidence="5 6">HSOK</strain>
    </source>
</reference>
<reference key="1">
    <citation type="journal article" date="2007" name="Nature">
        <title>The medaka draft genome and insights into vertebrate genome evolution.</title>
        <authorList>
            <person name="Kasahara M."/>
            <person name="Naruse K."/>
            <person name="Sasaki S."/>
            <person name="Nakatani Y."/>
            <person name="Qu W."/>
            <person name="Ahsan B."/>
            <person name="Yamada T."/>
            <person name="Nagayasu Y."/>
            <person name="Doi K."/>
            <person name="Kasai Y."/>
            <person name="Jindo T."/>
            <person name="Kobayashi D."/>
            <person name="Shimada A."/>
            <person name="Toyoda A."/>
            <person name="Kuroki Y."/>
            <person name="Fujiyama A."/>
            <person name="Sasaki T."/>
            <person name="Shimizu A."/>
            <person name="Asakawa S."/>
            <person name="Shimizu N."/>
            <person name="Hashimoto S."/>
            <person name="Yang J."/>
            <person name="Lee Y."/>
            <person name="Matsushima K."/>
            <person name="Sugano S."/>
            <person name="Sakaizumi M."/>
            <person name="Narita T."/>
            <person name="Ohishi K."/>
            <person name="Haga S."/>
            <person name="Ohta F."/>
            <person name="Nomoto H."/>
            <person name="Nogata K."/>
            <person name="Morishita T."/>
            <person name="Endo T."/>
            <person name="Shin-I T."/>
            <person name="Takeda H."/>
            <person name="Morishita S."/>
            <person name="Kohara Y."/>
        </authorList>
    </citation>
    <scope>NUCLEOTIDE SEQUENCE [LARGE SCALE GENOMIC DNA]</scope>
    <source>
        <strain>Hd-rR</strain>
    </source>
</reference>
<keyword evidence="3" id="KW-0808">Transferase</keyword>
<evidence type="ECO:0000256" key="2">
    <source>
        <dbReference type="ARBA" id="ARBA00022676"/>
    </source>
</evidence>
<accession>A0A3P9JPQ3</accession>
<protein>
    <recommendedName>
        <fullName evidence="7">UDP glucuronosyltransferase 5 family, polypeptide D1</fullName>
    </recommendedName>
</protein>
<name>A0A3P9JPQ3_ORYLA</name>
<dbReference type="SUPFAM" id="SSF53756">
    <property type="entry name" value="UDP-Glycosyltransferase/glycogen phosphorylase"/>
    <property type="match status" value="1"/>
</dbReference>
<dbReference type="InterPro" id="IPR050271">
    <property type="entry name" value="UDP-glycosyltransferase"/>
</dbReference>
<dbReference type="Proteomes" id="UP000265200">
    <property type="component" value="Chromosome 3"/>
</dbReference>
<comment type="similarity">
    <text evidence="1">Belongs to the UDP-glycosyltransferase family.</text>
</comment>
<dbReference type="Ensembl" id="ENSORLT00015027991.1">
    <property type="protein sequence ID" value="ENSORLP00015034303.1"/>
    <property type="gene ID" value="ENSORLG00015020194.1"/>
</dbReference>
<dbReference type="Pfam" id="PF00201">
    <property type="entry name" value="UDPGT"/>
    <property type="match status" value="1"/>
</dbReference>
<feature type="region of interest" description="Disordered" evidence="4">
    <location>
        <begin position="195"/>
        <end position="217"/>
    </location>
</feature>
<dbReference type="PANTHER" id="PTHR48043:SF48">
    <property type="entry name" value="UDP GLUCURONOSYLTRANSFERASE 5 FAMILY, POLYPEPTIDE C2-RELATED"/>
    <property type="match status" value="1"/>
</dbReference>
<dbReference type="AlphaFoldDB" id="A0A3P9JPQ3"/>
<organism evidence="5 6">
    <name type="scientific">Oryzias latipes</name>
    <name type="common">Japanese rice fish</name>
    <name type="synonym">Japanese killifish</name>
    <dbReference type="NCBI Taxonomy" id="8090"/>
    <lineage>
        <taxon>Eukaryota</taxon>
        <taxon>Metazoa</taxon>
        <taxon>Chordata</taxon>
        <taxon>Craniata</taxon>
        <taxon>Vertebrata</taxon>
        <taxon>Euteleostomi</taxon>
        <taxon>Actinopterygii</taxon>
        <taxon>Neopterygii</taxon>
        <taxon>Teleostei</taxon>
        <taxon>Neoteleostei</taxon>
        <taxon>Acanthomorphata</taxon>
        <taxon>Ovalentaria</taxon>
        <taxon>Atherinomorphae</taxon>
        <taxon>Beloniformes</taxon>
        <taxon>Adrianichthyidae</taxon>
        <taxon>Oryziinae</taxon>
        <taxon>Oryzias</taxon>
    </lineage>
</organism>
<sequence>MGDLRRKKYDLVLTDPVWGAGIILAHALELPLVYNVRWVTSGEGHLTITPSPLSYIPMTCSRLTDKMTFIERVKNLLFYVLWEIQDMLFICPQYQTVCDQFFGPDVKYTHLLQGADLWLMIVDFVFEFPRPTMPNVVYVGGFHCKPSKPLTEHLEKFKITRPSTVKKYNLCILEVQISRPVCTQECSTSLVNKHHISSGSYQPPEDMTLLQSGPTLI</sequence>
<reference evidence="5" key="3">
    <citation type="submission" date="2025-08" db="UniProtKB">
        <authorList>
            <consortium name="Ensembl"/>
        </authorList>
    </citation>
    <scope>IDENTIFICATION</scope>
    <source>
        <strain evidence="5">HSOK</strain>
    </source>
</reference>
<keyword evidence="2" id="KW-0328">Glycosyltransferase</keyword>
<proteinExistence type="inferred from homology"/>
<evidence type="ECO:0008006" key="7">
    <source>
        <dbReference type="Google" id="ProtNLM"/>
    </source>
</evidence>
<evidence type="ECO:0000313" key="6">
    <source>
        <dbReference type="Proteomes" id="UP000265200"/>
    </source>
</evidence>
<dbReference type="InterPro" id="IPR002213">
    <property type="entry name" value="UDP_glucos_trans"/>
</dbReference>
<dbReference type="PANTHER" id="PTHR48043">
    <property type="entry name" value="EG:EG0003.4 PROTEIN-RELATED"/>
    <property type="match status" value="1"/>
</dbReference>
<evidence type="ECO:0000313" key="5">
    <source>
        <dbReference type="Ensembl" id="ENSORLP00015034303.1"/>
    </source>
</evidence>
<dbReference type="GO" id="GO:0008194">
    <property type="term" value="F:UDP-glycosyltransferase activity"/>
    <property type="evidence" value="ECO:0007669"/>
    <property type="project" value="InterPro"/>
</dbReference>